<evidence type="ECO:0000256" key="1">
    <source>
        <dbReference type="SAM" id="Phobius"/>
    </source>
</evidence>
<dbReference type="InterPro" id="IPR008523">
    <property type="entry name" value="DUF805"/>
</dbReference>
<reference evidence="2" key="2">
    <citation type="journal article" date="2021" name="Microbiome">
        <title>Successional dynamics and alternative stable states in a saline activated sludge microbial community over 9 years.</title>
        <authorList>
            <person name="Wang Y."/>
            <person name="Ye J."/>
            <person name="Ju F."/>
            <person name="Liu L."/>
            <person name="Boyd J.A."/>
            <person name="Deng Y."/>
            <person name="Parks D.H."/>
            <person name="Jiang X."/>
            <person name="Yin X."/>
            <person name="Woodcroft B.J."/>
            <person name="Tyson G.W."/>
            <person name="Hugenholtz P."/>
            <person name="Polz M.F."/>
            <person name="Zhang T."/>
        </authorList>
    </citation>
    <scope>NUCLEOTIDE SEQUENCE</scope>
    <source>
        <strain evidence="2">HKST-UBA80</strain>
    </source>
</reference>
<dbReference type="GO" id="GO:0005886">
    <property type="term" value="C:plasma membrane"/>
    <property type="evidence" value="ECO:0007669"/>
    <property type="project" value="TreeGrafter"/>
</dbReference>
<dbReference type="Proteomes" id="UP000714817">
    <property type="component" value="Unassembled WGS sequence"/>
</dbReference>
<evidence type="ECO:0000313" key="2">
    <source>
        <dbReference type="EMBL" id="MCA9302143.1"/>
    </source>
</evidence>
<organism evidence="2 3">
    <name type="scientific">candidate division WWE3 bacterium</name>
    <dbReference type="NCBI Taxonomy" id="2053526"/>
    <lineage>
        <taxon>Bacteria</taxon>
        <taxon>Katanobacteria</taxon>
    </lineage>
</organism>
<protein>
    <submittedName>
        <fullName evidence="2">DUF805 domain-containing protein</fullName>
    </submittedName>
</protein>
<comment type="caution">
    <text evidence="2">The sequence shown here is derived from an EMBL/GenBank/DDBJ whole genome shotgun (WGS) entry which is preliminary data.</text>
</comment>
<keyword evidence="1" id="KW-0812">Transmembrane</keyword>
<dbReference type="EMBL" id="JAGQNY010000007">
    <property type="protein sequence ID" value="MCA9302143.1"/>
    <property type="molecule type" value="Genomic_DNA"/>
</dbReference>
<proteinExistence type="predicted"/>
<sequence>MDWYITVLKKYADFSGRAGRSEYWMFQLINVGIYFALAFVMGVSSNINTNLGAIFSIVYYVYMFAVLIPSIAVSVRRLHDTNKSGWLLLLSLIPFIGGIIVFVFTVLPSDAGPNAYGEAPAAPVVSNSAPQATAESEPKA</sequence>
<keyword evidence="1" id="KW-1133">Transmembrane helix</keyword>
<accession>A0A955E0W0</accession>
<dbReference type="PANTHER" id="PTHR34980:SF2">
    <property type="entry name" value="INNER MEMBRANE PROTEIN YHAH-RELATED"/>
    <property type="match status" value="1"/>
</dbReference>
<reference evidence="2" key="1">
    <citation type="submission" date="2020-04" db="EMBL/GenBank/DDBJ databases">
        <authorList>
            <person name="Zhang T."/>
        </authorList>
    </citation>
    <scope>NUCLEOTIDE SEQUENCE</scope>
    <source>
        <strain evidence="2">HKST-UBA80</strain>
    </source>
</reference>
<evidence type="ECO:0000313" key="3">
    <source>
        <dbReference type="Proteomes" id="UP000714817"/>
    </source>
</evidence>
<feature type="transmembrane region" description="Helical" evidence="1">
    <location>
        <begin position="85"/>
        <end position="107"/>
    </location>
</feature>
<dbReference type="PANTHER" id="PTHR34980">
    <property type="entry name" value="INNER MEMBRANE PROTEIN-RELATED-RELATED"/>
    <property type="match status" value="1"/>
</dbReference>
<feature type="transmembrane region" description="Helical" evidence="1">
    <location>
        <begin position="23"/>
        <end position="45"/>
    </location>
</feature>
<dbReference type="AlphaFoldDB" id="A0A955E0W0"/>
<feature type="transmembrane region" description="Helical" evidence="1">
    <location>
        <begin position="51"/>
        <end position="73"/>
    </location>
</feature>
<dbReference type="Pfam" id="PF05656">
    <property type="entry name" value="DUF805"/>
    <property type="match status" value="1"/>
</dbReference>
<keyword evidence="1" id="KW-0472">Membrane</keyword>
<gene>
    <name evidence="2" type="ORF">KDA10_02150</name>
</gene>
<name>A0A955E0W0_UNCKA</name>